<organism evidence="4 5">
    <name type="scientific">Potamilus streckersoni</name>
    <dbReference type="NCBI Taxonomy" id="2493646"/>
    <lineage>
        <taxon>Eukaryota</taxon>
        <taxon>Metazoa</taxon>
        <taxon>Spiralia</taxon>
        <taxon>Lophotrochozoa</taxon>
        <taxon>Mollusca</taxon>
        <taxon>Bivalvia</taxon>
        <taxon>Autobranchia</taxon>
        <taxon>Heteroconchia</taxon>
        <taxon>Palaeoheterodonta</taxon>
        <taxon>Unionida</taxon>
        <taxon>Unionoidea</taxon>
        <taxon>Unionidae</taxon>
        <taxon>Ambleminae</taxon>
        <taxon>Lampsilini</taxon>
        <taxon>Potamilus</taxon>
    </lineage>
</organism>
<evidence type="ECO:0000256" key="1">
    <source>
        <dbReference type="PROSITE-ProRule" id="PRU00152"/>
    </source>
</evidence>
<evidence type="ECO:0000259" key="3">
    <source>
        <dbReference type="PROSITE" id="PS50095"/>
    </source>
</evidence>
<reference evidence="4" key="1">
    <citation type="journal article" date="2021" name="Genome Biol. Evol.">
        <title>A High-Quality Reference Genome for a Parasitic Bivalve with Doubly Uniparental Inheritance (Bivalvia: Unionida).</title>
        <authorList>
            <person name="Smith C.H."/>
        </authorList>
    </citation>
    <scope>NUCLEOTIDE SEQUENCE</scope>
    <source>
        <strain evidence="4">CHS0354</strain>
    </source>
</reference>
<feature type="domain" description="PLAT" evidence="3">
    <location>
        <begin position="1882"/>
        <end position="1998"/>
    </location>
</feature>
<sequence length="2540" mass="286703">MQQPNTNSEAVKRCLTIPDAPLSSQMRHFQPHPPYAVNKPRTRPYSAPARNILASNQSAQWRGPQHQEPRLIPKDYMSTLHYRPSESSISRNAPYASRKTEFNGYTKSVFGYPNAEGHSMPLPSYNPLNDPHLVEYFWRRFGYIQRAHSAKQLKSDGGSDKPFKTVLYKIFVTTTDRKDAGTGAKVYITLKGMKGKMNRMRLTKKAGSVKSNKKVSYRFSKGTTNMFKLRGPEVGNLKSIIIEHDGIRKEDAWHLQEIEVVNTKRDKRQLFICNQWLSLHHGDGLSKRELFPNLSSKTDYEIVTVTGDKKGAGTDANVYITIFGRSGATKRIPLTKEKSKGLFECGKSDLFKVHSNCVGPMKKVLIEHDNTGMAPGWFLDRVVVSDLKHPKWKYFFPCGQWLSRDEGDGAISRYLLGSRDPFAVRKESKYKISVYTGDKRGAGTDANVYIILFGENGDSGQKYLDDSKNNFERKSLDEFTITCPCVGRLQKIRIGHDNSGFAPGWFLDKVIVDDLDNSITYQFPCGRWLAEDEDDGQIFRDLLVGVGPMDGDPGIPYEIRVTTGNKANSGTNAKVYIIMYGKKEDSGKVWLQGGEFKQGMTQIFNVSIMAQISPLTKLDIGHDNSGVGPGWFLESVSVYCPSTGLEQVFPCHKWLAKDEGDKQIQRTLYEDKDKRKEREKKVTWLVWAKTSDTKFAGTDSKVYICLYGNMGKGKTEEVSLDNKGNPFEQGHIDQFKVSLDDVGSPYKLRVYHDNSGRLAGWHLDKIEMENDKKEHYTFHCNRWLAEDEDDGSCVRELPASGPGIKKPLPVEKYLIQVYTGKKFKAGTNANVYINIFGERGDTGIRYLTRSKTNKDKFESGKMDEFEIEAVSLLKLKKIRIGHDGKGVGAGWFLGKVVVKQMGLPEYDTEFTCNRWLATDEDDGLIEREITASGSQMLANTSYRIHVKTGDVRGAGTDANVYIIIFGTKGDTGIKQLRDSSTNINKFERGKEDIFNIEAADIGQINRIKIGHDGSKPGSGWFLDEVKIIVLSRGEQYLFACHRWLDTKEEDGQIEVELEVSVKDKIEKTIPYEITVWTGDVRGGGTDAKVFIQLYGEDGKTEECFLRNKTDNFEQGHEDKFKVEAADVGRIQKIRIGHDGAGMFAGWFLDKLLIQRMPRKGTKKRKRQPSSARSRSRSPLQSRMDMSDSDSDISSVSSPRRKRTHSISSTKSKSLRTVKEEVEEESEYDGTETEDYWFFVKKWFAKSEGDKEIVRELIPTDEHGKPLKGALEELEYIVKVYTGKKSGAGTDANVFIQIYGENGDTGERQLKESSTNRNKFESGQEDIFNIKAIDLGRLSKMRIRHDNSGFGAAWFLDRVEVEDSKRKKSFYFPCQRWLATDKDDHQISRELVPVDPSLKEKLNNKDAESIRKEIALETKAATTTYKIEVITGTEFGAGTDANVYIVLYGELDTTGNYFLKSSLTHKNKFESGNKDLFNLEAVSIGELKKIKIGHDNAGGGAAWYLEQVNIDCPSLGRSWKFPCRRWLDKSKGDGALEVELFPQELDTEEYVPCVPYEIITHTSDISSAGTSANVYIQLYGREVATQQKVLCISKLERKDKFKRGAVDRFILELEDVGKTVEKIRIGHDNSGIGAGWHLKMVEVRRLHDSGKGSVTYTFPCDRWLARNEDDGAIERELVAQQAIQETVTKTGKLETKQVKIKDQLEMKKYTVNVHTGDVSGGGTDANVFLTIFGDKGDTGERKLHKSETYSDKFERNHIDVFKIEAADLGNLFKIRIRHDNSMISPAWYLDYVEVIDTTNNQSYMFHCERWLAKNKDDGKIDRTLYVKGYDGEMSSTGTLRSTARGSMLSLDSLKSTDPFSKSPRLSRKAMSMSMEDIPEGSTIPYTLHICTGDGEDNGTDSNVWVRIIGPKKETGKLFLELYQKDRFAPGSTETISIEALDVSEIKKIEIGHDGTTPGSGWYLKQVEVNMPTKGKHYTFPCKKWLARDKEDGKTSRFLYVDDGISSVTSYKPMVQYEMTVYTGDVQDAGTDTKITVTLFGAKGTTSPVVLEKAGDRFERDRADLIKLEIEDVAPIKKIRVETDGKGSRPDWFLDKIELRSVDTGILSVFECGEWFSKNKKDGKLVRDLPCKEKGKLVIGKASYKISVKTSDVNGAGTDANVYVILFGANGDSGELHLKKSETNKDPFENNQIDVFTFHDMLSLGELTKCRVWHDNKGIGAAWHLNYIEVEDFGTKKTYHFPCNRWLSKSDDDKQILRELTCGSNIKSSSTNLRDKNTYEIEVKTTDKKEGGTIHNGWIILEGKLGVAPVFKMENTPANKILRKGNTDFFTMTTPKSIGKLKTCTIGAYQREDRPIAEAEGREAQWHCHEITVTDVDKGDKYVFPVRSWITVCERIDKKKGKIVDVKEIEESQVAKVRNLDVVKYDVLVVTGDKSGAGTNANVSITIFGENGDTGKRILKQSFRDLFEKGQKDKFEIEAVDLGELQKVRIEHDNSGFRPGWFLDRVEITNKTTGVVTLFPCERWLDKEKDDFAISRDLYPRD</sequence>
<dbReference type="InterPro" id="IPR001024">
    <property type="entry name" value="PLAT/LH2_dom"/>
</dbReference>
<comment type="caution">
    <text evidence="1">Lacks conserved residue(s) required for the propagation of feature annotation.</text>
</comment>
<keyword evidence="5" id="KW-1185">Reference proteome</keyword>
<feature type="domain" description="PLAT" evidence="3">
    <location>
        <begin position="682"/>
        <end position="798"/>
    </location>
</feature>
<feature type="domain" description="PLAT" evidence="3">
    <location>
        <begin position="2140"/>
        <end position="2259"/>
    </location>
</feature>
<dbReference type="PANTHER" id="PTHR45901">
    <property type="entry name" value="PROTEIN CBG12474"/>
    <property type="match status" value="1"/>
</dbReference>
<feature type="domain" description="PLAT" evidence="3">
    <location>
        <begin position="1273"/>
        <end position="1391"/>
    </location>
</feature>
<reference evidence="4" key="3">
    <citation type="submission" date="2023-05" db="EMBL/GenBank/DDBJ databases">
        <authorList>
            <person name="Smith C.H."/>
        </authorList>
    </citation>
    <scope>NUCLEOTIDE SEQUENCE</scope>
    <source>
        <strain evidence="4">CHS0354</strain>
        <tissue evidence="4">Mantle</tissue>
    </source>
</reference>
<dbReference type="SUPFAM" id="SSF49723">
    <property type="entry name" value="Lipase/lipooxygenase domain (PLAT/LH2 domain)"/>
    <property type="match status" value="17"/>
</dbReference>
<dbReference type="PANTHER" id="PTHR45901:SF3">
    <property type="entry name" value="LIPOXYGENASE HOMOLOGY DOMAIN-CONTAINING PROTEIN 1"/>
    <property type="match status" value="1"/>
</dbReference>
<dbReference type="InterPro" id="IPR052970">
    <property type="entry name" value="Inner_ear_hair_cell_LOXHD"/>
</dbReference>
<evidence type="ECO:0000313" key="5">
    <source>
        <dbReference type="Proteomes" id="UP001195483"/>
    </source>
</evidence>
<feature type="domain" description="PLAT" evidence="3">
    <location>
        <begin position="555"/>
        <end position="669"/>
    </location>
</feature>
<dbReference type="InterPro" id="IPR036392">
    <property type="entry name" value="PLAT/LH2_dom_sf"/>
</dbReference>
<dbReference type="Gene3D" id="2.40.180.10">
    <property type="entry name" value="Catalase core domain"/>
    <property type="match status" value="13"/>
</dbReference>
<feature type="compositionally biased region" description="Low complexity" evidence="2">
    <location>
        <begin position="1168"/>
        <end position="1183"/>
    </location>
</feature>
<proteinExistence type="predicted"/>
<feature type="domain" description="PLAT" evidence="3">
    <location>
        <begin position="298"/>
        <end position="416"/>
    </location>
</feature>
<feature type="domain" description="PLAT" evidence="3">
    <location>
        <begin position="940"/>
        <end position="1058"/>
    </location>
</feature>
<name>A0AAE0SSW9_9BIVA</name>
<feature type="domain" description="PLAT" evidence="3">
    <location>
        <begin position="811"/>
        <end position="930"/>
    </location>
</feature>
<feature type="domain" description="PLAT" evidence="3">
    <location>
        <begin position="166"/>
        <end position="291"/>
    </location>
</feature>
<feature type="domain" description="PLAT" evidence="3">
    <location>
        <begin position="1706"/>
        <end position="1824"/>
    </location>
</feature>
<feature type="domain" description="PLAT" evidence="3">
    <location>
        <begin position="2421"/>
        <end position="2537"/>
    </location>
</feature>
<dbReference type="CDD" id="cd01756">
    <property type="entry name" value="PLAT_repeat"/>
    <property type="match status" value="14"/>
</dbReference>
<protein>
    <recommendedName>
        <fullName evidence="3">PLAT domain-containing protein</fullName>
    </recommendedName>
</protein>
<dbReference type="Proteomes" id="UP001195483">
    <property type="component" value="Unassembled WGS sequence"/>
</dbReference>
<dbReference type="Gene3D" id="2.60.60.20">
    <property type="entry name" value="PLAT/LH2 domain"/>
    <property type="match status" value="4"/>
</dbReference>
<feature type="region of interest" description="Disordered" evidence="2">
    <location>
        <begin position="1158"/>
        <end position="1225"/>
    </location>
</feature>
<evidence type="ECO:0000313" key="4">
    <source>
        <dbReference type="EMBL" id="KAK3597622.1"/>
    </source>
</evidence>
<feature type="domain" description="PLAT" evidence="3">
    <location>
        <begin position="428"/>
        <end position="543"/>
    </location>
</feature>
<gene>
    <name evidence="4" type="ORF">CHS0354_030173</name>
</gene>
<reference evidence="4" key="2">
    <citation type="journal article" date="2021" name="Genome Biol. Evol.">
        <title>Developing a high-quality reference genome for a parasitic bivalve with doubly uniparental inheritance (Bivalvia: Unionida).</title>
        <authorList>
            <person name="Smith C.H."/>
        </authorList>
    </citation>
    <scope>NUCLEOTIDE SEQUENCE</scope>
    <source>
        <strain evidence="4">CHS0354</strain>
        <tissue evidence="4">Mantle</tissue>
    </source>
</reference>
<dbReference type="PROSITE" id="PS50095">
    <property type="entry name" value="PLAT"/>
    <property type="match status" value="17"/>
</dbReference>
<feature type="domain" description="PLAT" evidence="3">
    <location>
        <begin position="2013"/>
        <end position="2128"/>
    </location>
</feature>
<accession>A0AAE0SSW9</accession>
<feature type="domain" description="PLAT" evidence="3">
    <location>
        <begin position="1422"/>
        <end position="1540"/>
    </location>
</feature>
<evidence type="ECO:0000256" key="2">
    <source>
        <dbReference type="SAM" id="MobiDB-lite"/>
    </source>
</evidence>
<dbReference type="Pfam" id="PF01477">
    <property type="entry name" value="PLAT"/>
    <property type="match status" value="17"/>
</dbReference>
<dbReference type="SMART" id="SM00308">
    <property type="entry name" value="LH2"/>
    <property type="match status" value="16"/>
</dbReference>
<feature type="domain" description="PLAT" evidence="3">
    <location>
        <begin position="1553"/>
        <end position="1677"/>
    </location>
</feature>
<dbReference type="EMBL" id="JAEAOA010001797">
    <property type="protein sequence ID" value="KAK3597622.1"/>
    <property type="molecule type" value="Genomic_DNA"/>
</dbReference>
<comment type="caution">
    <text evidence="4">The sequence shown here is derived from an EMBL/GenBank/DDBJ whole genome shotgun (WGS) entry which is preliminary data.</text>
</comment>
<feature type="domain" description="PLAT" evidence="3">
    <location>
        <begin position="2275"/>
        <end position="2402"/>
    </location>
</feature>
<feature type="compositionally biased region" description="Basic residues" evidence="2">
    <location>
        <begin position="1158"/>
        <end position="1167"/>
    </location>
</feature>
<feature type="domain" description="PLAT" evidence="3">
    <location>
        <begin position="1069"/>
        <end position="1186"/>
    </location>
</feature>